<dbReference type="Pfam" id="PF00665">
    <property type="entry name" value="rve"/>
    <property type="match status" value="1"/>
</dbReference>
<protein>
    <recommendedName>
        <fullName evidence="3">Gypsy retrotransposon integrase-like protein 1</fullName>
        <ecNumber evidence="2">3.1.26.4</ecNumber>
    </recommendedName>
</protein>
<comment type="caution">
    <text evidence="7">The sequence shown here is derived from an EMBL/GenBank/DDBJ whole genome shotgun (WGS) entry which is preliminary data.</text>
</comment>
<comment type="similarity">
    <text evidence="1">Belongs to the beta type-B retroviral polymerase family. HERV class-II K(HML-2) pol subfamily.</text>
</comment>
<evidence type="ECO:0000256" key="1">
    <source>
        <dbReference type="ARBA" id="ARBA00010879"/>
    </source>
</evidence>
<feature type="region of interest" description="Disordered" evidence="4">
    <location>
        <begin position="1314"/>
        <end position="1370"/>
    </location>
</feature>
<dbReference type="InterPro" id="IPR036397">
    <property type="entry name" value="RNaseH_sf"/>
</dbReference>
<name>A0ABD0QYM7_CIRMR</name>
<gene>
    <name evidence="7" type="ORF">M9458_013568</name>
</gene>
<feature type="domain" description="Integrase catalytic" evidence="6">
    <location>
        <begin position="950"/>
        <end position="1107"/>
    </location>
</feature>
<dbReference type="InterPro" id="IPR000477">
    <property type="entry name" value="RT_dom"/>
</dbReference>
<evidence type="ECO:0000256" key="3">
    <source>
        <dbReference type="ARBA" id="ARBA00039658"/>
    </source>
</evidence>
<dbReference type="FunFam" id="3.30.70.270:FF:000020">
    <property type="entry name" value="Transposon Tf2-6 polyprotein-like Protein"/>
    <property type="match status" value="1"/>
</dbReference>
<dbReference type="FunFam" id="3.10.10.10:FF:000004">
    <property type="entry name" value="Uncharacterized protein"/>
    <property type="match status" value="1"/>
</dbReference>
<feature type="compositionally biased region" description="Basic and acidic residues" evidence="4">
    <location>
        <begin position="1247"/>
        <end position="1262"/>
    </location>
</feature>
<dbReference type="InterPro" id="IPR050951">
    <property type="entry name" value="Retrovirus_Pol_polyprotein"/>
</dbReference>
<accession>A0ABD0QYM7</accession>
<dbReference type="SUPFAM" id="SSF53098">
    <property type="entry name" value="Ribonuclease H-like"/>
    <property type="match status" value="1"/>
</dbReference>
<reference evidence="7 8" key="1">
    <citation type="submission" date="2024-05" db="EMBL/GenBank/DDBJ databases">
        <title>Genome sequencing and assembly of Indian major carp, Cirrhinus mrigala (Hamilton, 1822).</title>
        <authorList>
            <person name="Mohindra V."/>
            <person name="Chowdhury L.M."/>
            <person name="Lal K."/>
            <person name="Jena J.K."/>
        </authorList>
    </citation>
    <scope>NUCLEOTIDE SEQUENCE [LARGE SCALE GENOMIC DNA]</scope>
    <source>
        <strain evidence="7">CM1030</strain>
        <tissue evidence="7">Blood</tissue>
    </source>
</reference>
<dbReference type="GO" id="GO:0004523">
    <property type="term" value="F:RNA-DNA hybrid ribonuclease activity"/>
    <property type="evidence" value="ECO:0007669"/>
    <property type="project" value="UniProtKB-EC"/>
</dbReference>
<evidence type="ECO:0000259" key="5">
    <source>
        <dbReference type="PROSITE" id="PS50878"/>
    </source>
</evidence>
<dbReference type="CDD" id="cd01647">
    <property type="entry name" value="RT_LTR"/>
    <property type="match status" value="1"/>
</dbReference>
<dbReference type="Pfam" id="PF17921">
    <property type="entry name" value="Integrase_H2C2"/>
    <property type="match status" value="1"/>
</dbReference>
<dbReference type="Gene3D" id="3.10.10.10">
    <property type="entry name" value="HIV Type 1 Reverse Transcriptase, subunit A, domain 1"/>
    <property type="match status" value="1"/>
</dbReference>
<dbReference type="PANTHER" id="PTHR37984">
    <property type="entry name" value="PROTEIN CBG26694"/>
    <property type="match status" value="1"/>
</dbReference>
<evidence type="ECO:0000256" key="4">
    <source>
        <dbReference type="SAM" id="MobiDB-lite"/>
    </source>
</evidence>
<feature type="compositionally biased region" description="Basic and acidic residues" evidence="4">
    <location>
        <begin position="1319"/>
        <end position="1328"/>
    </location>
</feature>
<evidence type="ECO:0000313" key="8">
    <source>
        <dbReference type="Proteomes" id="UP001529510"/>
    </source>
</evidence>
<feature type="non-terminal residue" evidence="7">
    <location>
        <position position="1370"/>
    </location>
</feature>
<dbReference type="InterPro" id="IPR043128">
    <property type="entry name" value="Rev_trsase/Diguanyl_cyclase"/>
</dbReference>
<dbReference type="InterPro" id="IPR043502">
    <property type="entry name" value="DNA/RNA_pol_sf"/>
</dbReference>
<feature type="domain" description="Reverse transcriptase" evidence="5">
    <location>
        <begin position="309"/>
        <end position="488"/>
    </location>
</feature>
<sequence>ENLPELSIIPLENLLEVEAANGQVVPYLGYVEVKVKFPEDFLGGVVEVSTLALVIPDTSGTAQPKVLIGTNTLDLAYGKHLETNDSVYKSIPFGYKAVVRTVEYRRNQRANSNVGMVRLPTTDAVVVPAGQNLVLEGVVTVRGQVTDKWVLMEPPSYSPVPGGLLVACCLLDLPKHPSHKIPVVLKNETEHDFTIPGKSVIVDIHAIQRVISNKDDQKGDAVSKVEKKPAMELCFDFGDSLLPQEWKERISQKLRDMPEVFASHDLDVGRTDKVKHSIKLHDETPFKHRARPIHPDDFEAVRLHLEELLEAGIIRESESSFSSPIVVVKKKNGDVRLCIDYRKLNTQTIKDAYALPNLEEAFSALCGSKWFSVLDLKSGYYQIEVEEKDKAKTAFVCPLGFWEFNRMPQGITNAPSTFQRLMERCMGDINLTEVLVFLDDLIVFSATLEEHETRLLHVLNRLKEYGLKLSVEKCKFLQTSVRYLGHIVSQNGVETDPQKIDTIKTWPSPKTLKELRSFLGFSGYYRRFIQDYAKIAKPLNDLTVGYPPLRKNCRGKNKSTSYLSPKVPFGGRWTESCQQAFDTLIEKLTTAPVLGFADPKLPYELHTDASTTGLGAALYQQQGGELRPIAFASRGLSRSEARYPAHKLEFLALKWAVTEKFADYLYGSNFKVVTDSNPLTYVLTSAKLDATSYRWLSALSTFSFTIQYRPGKRNIDADGLSRRPHGILTNDRVSQKEQERIKQFTLHHSREEGDSILVSNDIVQALSDRHLVRSAEDGDYLPLIESLSVSSDAIPETYECLEGLPVVPQLTVQELKDKQKADKAIQEVILQLESGNPSLPVLRKELPELPFLLREWKKLELKDGIFYRKRVVGDHTTYQLVLHKDLRPIVMEQLHDNMGHLGVERTLDLIRARFYWPRMATDVEVRIKTCNRCVCRKTPPERAAPLVNIQVSRPLELVCMDFLSLEPDRTNTKDILVITDYFTKYAVAIPTSNQKAKTVAKCLWENFIVHYGVPERLHSDQGPDFESKTIKELCEVAGIRKVRTTPYHPRGNPVERFNRTLLSMLGTLKNKDKTHWRDFVKPVVHAYNCTIHETTGFTPYELMFGRQPRLPIDLAFRVPANDSHNEFHSQYVKTLKTHLQESYELARKNATKYDRRVAESSLDEGDRVLVRNVLLRGKHKLADKWDSEVHIVESRAGELPGYTVKPEGKKGPLRTLHRDLLLPCGFLSPYVEEEKVAPQPQRRQPGKVHEKEPKSSEQHLEHNEEDSDYFVQEIKLSSKTSPVRFVKEYEVMRAPRDVPLRDVEPVIEMLPDSNAARSDLVDSMHDDYLPEPGYSPETQPSSGPSSVHSELMPERRKLKERSCLSDTKQQ</sequence>
<feature type="compositionally biased region" description="Basic and acidic residues" evidence="4">
    <location>
        <begin position="1351"/>
        <end position="1370"/>
    </location>
</feature>
<dbReference type="PANTHER" id="PTHR37984:SF15">
    <property type="entry name" value="INTEGRASE CATALYTIC DOMAIN-CONTAINING PROTEIN"/>
    <property type="match status" value="1"/>
</dbReference>
<evidence type="ECO:0000256" key="2">
    <source>
        <dbReference type="ARBA" id="ARBA00012180"/>
    </source>
</evidence>
<evidence type="ECO:0000313" key="7">
    <source>
        <dbReference type="EMBL" id="KAL0190870.1"/>
    </source>
</evidence>
<feature type="region of interest" description="Disordered" evidence="4">
    <location>
        <begin position="1235"/>
        <end position="1266"/>
    </location>
</feature>
<dbReference type="FunFam" id="1.10.340.70:FF:000001">
    <property type="entry name" value="Retrovirus-related Pol polyprotein from transposon gypsy-like Protein"/>
    <property type="match status" value="1"/>
</dbReference>
<dbReference type="SUPFAM" id="SSF56672">
    <property type="entry name" value="DNA/RNA polymerases"/>
    <property type="match status" value="1"/>
</dbReference>
<dbReference type="Proteomes" id="UP001529510">
    <property type="component" value="Unassembled WGS sequence"/>
</dbReference>
<evidence type="ECO:0000259" key="6">
    <source>
        <dbReference type="PROSITE" id="PS50994"/>
    </source>
</evidence>
<dbReference type="FunFam" id="3.10.20.370:FF:000001">
    <property type="entry name" value="Retrovirus-related Pol polyprotein from transposon 17.6-like protein"/>
    <property type="match status" value="1"/>
</dbReference>
<dbReference type="GO" id="GO:0006259">
    <property type="term" value="P:DNA metabolic process"/>
    <property type="evidence" value="ECO:0007669"/>
    <property type="project" value="UniProtKB-ARBA"/>
</dbReference>
<feature type="compositionally biased region" description="Polar residues" evidence="4">
    <location>
        <begin position="1336"/>
        <end position="1348"/>
    </location>
</feature>
<dbReference type="Pfam" id="PF17919">
    <property type="entry name" value="RT_RNaseH_2"/>
    <property type="match status" value="1"/>
</dbReference>
<dbReference type="FunFam" id="3.30.420.10:FF:000269">
    <property type="entry name" value="Uncharacterized protein"/>
    <property type="match status" value="1"/>
</dbReference>
<keyword evidence="8" id="KW-1185">Reference proteome</keyword>
<dbReference type="PROSITE" id="PS50878">
    <property type="entry name" value="RT_POL"/>
    <property type="match status" value="1"/>
</dbReference>
<dbReference type="InterPro" id="IPR041588">
    <property type="entry name" value="Integrase_H2C2"/>
</dbReference>
<dbReference type="Pfam" id="PF00078">
    <property type="entry name" value="RVT_1"/>
    <property type="match status" value="1"/>
</dbReference>
<dbReference type="InterPro" id="IPR001584">
    <property type="entry name" value="Integrase_cat-core"/>
</dbReference>
<dbReference type="Gene3D" id="1.10.340.70">
    <property type="match status" value="1"/>
</dbReference>
<dbReference type="EMBL" id="JAMKFB020000006">
    <property type="protein sequence ID" value="KAL0190870.1"/>
    <property type="molecule type" value="Genomic_DNA"/>
</dbReference>
<dbReference type="EC" id="3.1.26.4" evidence="2"/>
<dbReference type="Gene3D" id="3.30.70.270">
    <property type="match status" value="2"/>
</dbReference>
<feature type="non-terminal residue" evidence="7">
    <location>
        <position position="1"/>
    </location>
</feature>
<organism evidence="7 8">
    <name type="scientific">Cirrhinus mrigala</name>
    <name type="common">Mrigala</name>
    <dbReference type="NCBI Taxonomy" id="683832"/>
    <lineage>
        <taxon>Eukaryota</taxon>
        <taxon>Metazoa</taxon>
        <taxon>Chordata</taxon>
        <taxon>Craniata</taxon>
        <taxon>Vertebrata</taxon>
        <taxon>Euteleostomi</taxon>
        <taxon>Actinopterygii</taxon>
        <taxon>Neopterygii</taxon>
        <taxon>Teleostei</taxon>
        <taxon>Ostariophysi</taxon>
        <taxon>Cypriniformes</taxon>
        <taxon>Cyprinidae</taxon>
        <taxon>Labeoninae</taxon>
        <taxon>Labeonini</taxon>
        <taxon>Cirrhinus</taxon>
    </lineage>
</organism>
<dbReference type="PROSITE" id="PS50994">
    <property type="entry name" value="INTEGRASE"/>
    <property type="match status" value="1"/>
</dbReference>
<dbReference type="InterPro" id="IPR041577">
    <property type="entry name" value="RT_RNaseH_2"/>
</dbReference>
<dbReference type="InterPro" id="IPR012337">
    <property type="entry name" value="RNaseH-like_sf"/>
</dbReference>
<dbReference type="CDD" id="cd09274">
    <property type="entry name" value="RNase_HI_RT_Ty3"/>
    <property type="match status" value="1"/>
</dbReference>
<dbReference type="Gene3D" id="3.30.420.10">
    <property type="entry name" value="Ribonuclease H-like superfamily/Ribonuclease H"/>
    <property type="match status" value="1"/>
</dbReference>
<proteinExistence type="inferred from homology"/>